<dbReference type="AlphaFoldDB" id="C5LNC8"/>
<feature type="compositionally biased region" description="Basic and acidic residues" evidence="7">
    <location>
        <begin position="49"/>
        <end position="67"/>
    </location>
</feature>
<dbReference type="InterPro" id="IPR011009">
    <property type="entry name" value="Kinase-like_dom_sf"/>
</dbReference>
<sequence>MSGNAFSPDEVRGMMQLFETAEDGGDKRTVGPSNAAPNQKVSIKGAAQVRREQQAKEEEAKAKQDAIWDGDDFKKHSGVAIPEAISNGDSKEDPRPAPEYEVLYRQEVSANDMFLNLQDTDPSSDRCTDITVKIYLPNTQLKDITLDVLRERIMLQAPKYRLSLPLPYAVDEEKGNAKWDKLRGCLSVTLPMLRDVKCVQACKVERDMTSINPEYIDYRIRAKSVQVLRTAARSDAKRTYREVSILAKLSGHPNIVTLLDVITSPSTMDKDIYLVTEYVDTDLASTIKAGSLSPLHKAYVVWQLLRAVKYVHSANVVHRDIKPQNILINANCELRLCDFGLARHVLSLSFDPALHPLPRGMSVEHVTLMSEEGDYLHMTDYISSRWYRAPEQLLKATNYSKGVDMWACGCVVAEVLTGRPLFPGTSVLEQLWMILEFTGLPSMTLLSNINTVCGEQLLQGIPQQHSTVHVPSIIPQGNVESLDLIETMLQFNPDFRITAEEALEHPYVAAFHSPDEEFA</sequence>
<dbReference type="GeneID" id="9040349"/>
<keyword evidence="10" id="KW-1185">Reference proteome</keyword>
<evidence type="ECO:0000313" key="10">
    <source>
        <dbReference type="Proteomes" id="UP000007800"/>
    </source>
</evidence>
<feature type="compositionally biased region" description="Polar residues" evidence="7">
    <location>
        <begin position="31"/>
        <end position="41"/>
    </location>
</feature>
<dbReference type="Pfam" id="PF18201">
    <property type="entry name" value="PIH1_CS"/>
    <property type="match status" value="1"/>
</dbReference>
<dbReference type="Pfam" id="PF00069">
    <property type="entry name" value="Pkinase"/>
    <property type="match status" value="1"/>
</dbReference>
<keyword evidence="2" id="KW-0723">Serine/threonine-protein kinase</keyword>
<reference evidence="9 10" key="1">
    <citation type="submission" date="2008-07" db="EMBL/GenBank/DDBJ databases">
        <authorList>
            <person name="El-Sayed N."/>
            <person name="Caler E."/>
            <person name="Inman J."/>
            <person name="Amedeo P."/>
            <person name="Hass B."/>
            <person name="Wortman J."/>
        </authorList>
    </citation>
    <scope>NUCLEOTIDE SEQUENCE [LARGE SCALE GENOMIC DNA]</scope>
    <source>
        <strain evidence="10">ATCC 50983 / TXsc</strain>
    </source>
</reference>
<dbReference type="OrthoDB" id="25887at2759"/>
<dbReference type="GO" id="GO:0005524">
    <property type="term" value="F:ATP binding"/>
    <property type="evidence" value="ECO:0007669"/>
    <property type="project" value="UniProtKB-KW"/>
</dbReference>
<evidence type="ECO:0000313" key="9">
    <source>
        <dbReference type="EMBL" id="EER01768.1"/>
    </source>
</evidence>
<dbReference type="RefSeq" id="XP_002769050.1">
    <property type="nucleotide sequence ID" value="XM_002769004.1"/>
</dbReference>
<feature type="domain" description="Protein kinase" evidence="8">
    <location>
        <begin position="168"/>
        <end position="508"/>
    </location>
</feature>
<dbReference type="CDD" id="cd00298">
    <property type="entry name" value="ACD_sHsps_p23-like"/>
    <property type="match status" value="1"/>
</dbReference>
<dbReference type="InterPro" id="IPR008978">
    <property type="entry name" value="HSP20-like_chaperone"/>
</dbReference>
<keyword evidence="3" id="KW-0808">Transferase</keyword>
<evidence type="ECO:0000256" key="5">
    <source>
        <dbReference type="ARBA" id="ARBA00022777"/>
    </source>
</evidence>
<dbReference type="SMART" id="SM00220">
    <property type="entry name" value="S_TKc"/>
    <property type="match status" value="1"/>
</dbReference>
<dbReference type="InParanoid" id="C5LNC8"/>
<evidence type="ECO:0000259" key="8">
    <source>
        <dbReference type="PROSITE" id="PS50011"/>
    </source>
</evidence>
<dbReference type="Gene3D" id="1.10.510.10">
    <property type="entry name" value="Transferase(Phosphotransferase) domain 1"/>
    <property type="match status" value="1"/>
</dbReference>
<feature type="region of interest" description="Disordered" evidence="7">
    <location>
        <begin position="1"/>
        <end position="67"/>
    </location>
</feature>
<evidence type="ECO:0000256" key="6">
    <source>
        <dbReference type="ARBA" id="ARBA00022840"/>
    </source>
</evidence>
<dbReference type="EMBL" id="GG683755">
    <property type="protein sequence ID" value="EER01768.1"/>
    <property type="molecule type" value="Genomic_DNA"/>
</dbReference>
<dbReference type="InterPro" id="IPR041442">
    <property type="entry name" value="PIH1D1/2/3_CS-like"/>
</dbReference>
<dbReference type="GO" id="GO:0004674">
    <property type="term" value="F:protein serine/threonine kinase activity"/>
    <property type="evidence" value="ECO:0007669"/>
    <property type="project" value="UniProtKB-KW"/>
</dbReference>
<name>C5LNC8_PERM5</name>
<evidence type="ECO:0000256" key="2">
    <source>
        <dbReference type="ARBA" id="ARBA00022527"/>
    </source>
</evidence>
<keyword evidence="6" id="KW-0067">ATP-binding</keyword>
<proteinExistence type="inferred from homology"/>
<protein>
    <submittedName>
        <fullName evidence="9">Mitogen-activated protein kinase FUS3, putative</fullName>
    </submittedName>
</protein>
<accession>C5LNC8</accession>
<keyword evidence="4" id="KW-0547">Nucleotide-binding</keyword>
<dbReference type="InterPro" id="IPR050117">
    <property type="entry name" value="MAPK"/>
</dbReference>
<keyword evidence="5 9" id="KW-0418">Kinase</keyword>
<evidence type="ECO:0000256" key="3">
    <source>
        <dbReference type="ARBA" id="ARBA00022679"/>
    </source>
</evidence>
<evidence type="ECO:0000256" key="4">
    <source>
        <dbReference type="ARBA" id="ARBA00022741"/>
    </source>
</evidence>
<dbReference type="InterPro" id="IPR008271">
    <property type="entry name" value="Ser/Thr_kinase_AS"/>
</dbReference>
<dbReference type="PROSITE" id="PS50011">
    <property type="entry name" value="PROTEIN_KINASE_DOM"/>
    <property type="match status" value="1"/>
</dbReference>
<evidence type="ECO:0000256" key="7">
    <source>
        <dbReference type="SAM" id="MobiDB-lite"/>
    </source>
</evidence>
<gene>
    <name evidence="9" type="ORF">Pmar_PMAR017997</name>
</gene>
<dbReference type="FunFam" id="1.10.510.10:FF:000624">
    <property type="entry name" value="Mitogen-activated protein kinase"/>
    <property type="match status" value="1"/>
</dbReference>
<dbReference type="Gene3D" id="3.30.200.20">
    <property type="entry name" value="Phosphorylase Kinase, domain 1"/>
    <property type="match status" value="1"/>
</dbReference>
<dbReference type="Proteomes" id="UP000007800">
    <property type="component" value="Unassembled WGS sequence"/>
</dbReference>
<dbReference type="SUPFAM" id="SSF56112">
    <property type="entry name" value="Protein kinase-like (PK-like)"/>
    <property type="match status" value="1"/>
</dbReference>
<organism evidence="10">
    <name type="scientific">Perkinsus marinus (strain ATCC 50983 / TXsc)</name>
    <dbReference type="NCBI Taxonomy" id="423536"/>
    <lineage>
        <taxon>Eukaryota</taxon>
        <taxon>Sar</taxon>
        <taxon>Alveolata</taxon>
        <taxon>Perkinsozoa</taxon>
        <taxon>Perkinsea</taxon>
        <taxon>Perkinsida</taxon>
        <taxon>Perkinsidae</taxon>
        <taxon>Perkinsus</taxon>
    </lineage>
</organism>
<dbReference type="SUPFAM" id="SSF49764">
    <property type="entry name" value="HSP20-like chaperones"/>
    <property type="match status" value="1"/>
</dbReference>
<dbReference type="InterPro" id="IPR000719">
    <property type="entry name" value="Prot_kinase_dom"/>
</dbReference>
<comment type="similarity">
    <text evidence="1">Belongs to the PIH1 family.</text>
</comment>
<dbReference type="PANTHER" id="PTHR24055">
    <property type="entry name" value="MITOGEN-ACTIVATED PROTEIN KINASE"/>
    <property type="match status" value="1"/>
</dbReference>
<evidence type="ECO:0000256" key="1">
    <source>
        <dbReference type="ARBA" id="ARBA00008511"/>
    </source>
</evidence>
<dbReference type="PROSITE" id="PS00108">
    <property type="entry name" value="PROTEIN_KINASE_ST"/>
    <property type="match status" value="1"/>
</dbReference>